<dbReference type="RefSeq" id="WP_090219482.1">
    <property type="nucleotide sequence ID" value="NZ_FMWG01000007.1"/>
</dbReference>
<dbReference type="EMBL" id="FMWG01000007">
    <property type="protein sequence ID" value="SCZ68079.1"/>
    <property type="molecule type" value="Genomic_DNA"/>
</dbReference>
<keyword evidence="1" id="KW-1133">Transmembrane helix</keyword>
<organism evidence="2 3">
    <name type="scientific">Epibacterium ulvae</name>
    <dbReference type="NCBI Taxonomy" id="1156985"/>
    <lineage>
        <taxon>Bacteria</taxon>
        <taxon>Pseudomonadati</taxon>
        <taxon>Pseudomonadota</taxon>
        <taxon>Alphaproteobacteria</taxon>
        <taxon>Rhodobacterales</taxon>
        <taxon>Roseobacteraceae</taxon>
        <taxon>Epibacterium</taxon>
    </lineage>
</organism>
<name>A0A1G5R428_9RHOB</name>
<keyword evidence="1" id="KW-0812">Transmembrane</keyword>
<dbReference type="AlphaFoldDB" id="A0A1G5R428"/>
<accession>A0A1G5R428</accession>
<evidence type="ECO:0008006" key="4">
    <source>
        <dbReference type="Google" id="ProtNLM"/>
    </source>
</evidence>
<evidence type="ECO:0000313" key="2">
    <source>
        <dbReference type="EMBL" id="SCZ68079.1"/>
    </source>
</evidence>
<dbReference type="Proteomes" id="UP000198767">
    <property type="component" value="Unassembled WGS sequence"/>
</dbReference>
<feature type="transmembrane region" description="Helical" evidence="1">
    <location>
        <begin position="20"/>
        <end position="41"/>
    </location>
</feature>
<gene>
    <name evidence="2" type="ORF">SAMN04488118_107175</name>
</gene>
<evidence type="ECO:0000256" key="1">
    <source>
        <dbReference type="SAM" id="Phobius"/>
    </source>
</evidence>
<reference evidence="2 3" key="1">
    <citation type="submission" date="2016-10" db="EMBL/GenBank/DDBJ databases">
        <authorList>
            <person name="de Groot N.N."/>
        </authorList>
    </citation>
    <scope>NUCLEOTIDE SEQUENCE [LARGE SCALE GENOMIC DNA]</scope>
    <source>
        <strain evidence="2 3">U95</strain>
    </source>
</reference>
<keyword evidence="3" id="KW-1185">Reference proteome</keyword>
<dbReference type="OrthoDB" id="7676816at2"/>
<feature type="transmembrane region" description="Helical" evidence="1">
    <location>
        <begin position="120"/>
        <end position="138"/>
    </location>
</feature>
<proteinExistence type="predicted"/>
<keyword evidence="1" id="KW-0472">Membrane</keyword>
<protein>
    <recommendedName>
        <fullName evidence="4">DoxX-like family protein</fullName>
    </recommendedName>
</protein>
<feature type="transmembrane region" description="Helical" evidence="1">
    <location>
        <begin position="84"/>
        <end position="108"/>
    </location>
</feature>
<sequence>MQENTIASSHLGISDKSTHAAPSALNMANLVVLHWAIYWVMNGLDKFLNRTDISLFTWFGKDRTEQFSGYLERTDISISLLEPILYVTGVLELLVALPLLMVLTAACNQRPISRRLFEHSFFWGTLIFTGFSFFDVIFGDRAELWEHGTFFIGLLLSYKLAKEAYTENGQFE</sequence>
<evidence type="ECO:0000313" key="3">
    <source>
        <dbReference type="Proteomes" id="UP000198767"/>
    </source>
</evidence>